<dbReference type="AlphaFoldDB" id="A0A0A2FT74"/>
<dbReference type="OrthoDB" id="1012708at2"/>
<dbReference type="EMBL" id="LS483447">
    <property type="protein sequence ID" value="SQH72248.1"/>
    <property type="molecule type" value="Genomic_DNA"/>
</dbReference>
<reference evidence="4 6" key="1">
    <citation type="submission" date="2014-08" db="EMBL/GenBank/DDBJ databases">
        <title>Porphyromonas crevioricanis strain:COT-253_OH1447 Genome sequencing.</title>
        <authorList>
            <person name="Wallis C."/>
            <person name="Deusch O."/>
            <person name="O'Flynn C."/>
            <person name="Davis I."/>
            <person name="Jospin G."/>
            <person name="Darling A.E."/>
            <person name="Coil D.A."/>
            <person name="Alexiev A."/>
            <person name="Horsfall A."/>
            <person name="Kirkwood N."/>
            <person name="Harris S."/>
            <person name="Eisen J.A."/>
        </authorList>
    </citation>
    <scope>NUCLEOTIDE SEQUENCE [LARGE SCALE GENOMIC DNA]</scope>
    <source>
        <strain evidence="6">COT-253 OH1447</strain>
        <strain evidence="4">COT-253_OH1447</strain>
    </source>
</reference>
<dbReference type="STRING" id="393921.HQ45_04290"/>
<feature type="region of interest" description="Disordered" evidence="3">
    <location>
        <begin position="1"/>
        <end position="51"/>
    </location>
</feature>
<dbReference type="SMART" id="SM00028">
    <property type="entry name" value="TPR"/>
    <property type="match status" value="4"/>
</dbReference>
<keyword evidence="1" id="KW-0677">Repeat</keyword>
<name>A0A0A2FT74_9PORP</name>
<dbReference type="Gene3D" id="1.25.40.10">
    <property type="entry name" value="Tetratricopeptide repeat domain"/>
    <property type="match status" value="2"/>
</dbReference>
<keyword evidence="2" id="KW-0802">TPR repeat</keyword>
<organism evidence="4 6">
    <name type="scientific">Porphyromonas crevioricanis</name>
    <dbReference type="NCBI Taxonomy" id="393921"/>
    <lineage>
        <taxon>Bacteria</taxon>
        <taxon>Pseudomonadati</taxon>
        <taxon>Bacteroidota</taxon>
        <taxon>Bacteroidia</taxon>
        <taxon>Bacteroidales</taxon>
        <taxon>Porphyromonadaceae</taxon>
        <taxon>Porphyromonas</taxon>
    </lineage>
</organism>
<evidence type="ECO:0000256" key="2">
    <source>
        <dbReference type="ARBA" id="ARBA00022803"/>
    </source>
</evidence>
<dbReference type="InterPro" id="IPR019734">
    <property type="entry name" value="TPR_rpt"/>
</dbReference>
<dbReference type="PANTHER" id="PTHR44943:SF8">
    <property type="entry name" value="TPR REPEAT-CONTAINING PROTEIN MJ0263"/>
    <property type="match status" value="1"/>
</dbReference>
<dbReference type="InterPro" id="IPR011990">
    <property type="entry name" value="TPR-like_helical_dom_sf"/>
</dbReference>
<dbReference type="eggNOG" id="COG0457">
    <property type="taxonomic scope" value="Bacteria"/>
</dbReference>
<gene>
    <name evidence="4" type="ORF">HQ38_06775</name>
    <name evidence="5" type="ORF">NCTC12858_00054</name>
</gene>
<dbReference type="Proteomes" id="UP000249300">
    <property type="component" value="Chromosome 1"/>
</dbReference>
<evidence type="ECO:0000313" key="7">
    <source>
        <dbReference type="Proteomes" id="UP000249300"/>
    </source>
</evidence>
<dbReference type="KEGG" id="pcre:NCTC12858_00054"/>
<evidence type="ECO:0000256" key="1">
    <source>
        <dbReference type="ARBA" id="ARBA00022737"/>
    </source>
</evidence>
<reference evidence="5 7" key="2">
    <citation type="submission" date="2018-06" db="EMBL/GenBank/DDBJ databases">
        <authorList>
            <consortium name="Pathogen Informatics"/>
            <person name="Doyle S."/>
        </authorList>
    </citation>
    <scope>NUCLEOTIDE SEQUENCE [LARGE SCALE GENOMIC DNA]</scope>
    <source>
        <strain evidence="5 7">NCTC12858</strain>
    </source>
</reference>
<dbReference type="PANTHER" id="PTHR44943">
    <property type="entry name" value="CELLULOSE SYNTHASE OPERON PROTEIN C"/>
    <property type="match status" value="1"/>
</dbReference>
<feature type="compositionally biased region" description="Polar residues" evidence="3">
    <location>
        <begin position="11"/>
        <end position="32"/>
    </location>
</feature>
<sequence>MGFFRNLFGTAKQSTTETSKSGQRSDENTSIEGSILSEKEKSRQEKQSERQADTLKFDAIRAMRVGELRFALSALEKSLELSTQFETRYYYSEALLMAGNKDEALRQMGLLLDEEPNHLPTLLSRGRLLLEMDHYAESLSDVDKALAIEATLEPDKEDLSRYQLSMIKARALRSLERYEEAISLLNSLFDLYLERGQILLLKAEIEISANLPTEADKSLQQAVELLPEEERVPLLMAQLAQSSYNHEAAIRYYEQALNLNPFCIEALVAKARLRSELGNTDAAIRDLLEAKEGMAPSRDLLQALIELYNSLGNIEEVQNLEKELSDEKFVDTESGKNNFDNLYSGGIY</sequence>
<accession>A0A0A2FT74</accession>
<protein>
    <submittedName>
        <fullName evidence="5">Tetratricopeptide repeat protein</fullName>
    </submittedName>
</protein>
<dbReference type="InterPro" id="IPR051685">
    <property type="entry name" value="Ycf3/AcsC/BcsC/TPR_MFPF"/>
</dbReference>
<evidence type="ECO:0000256" key="3">
    <source>
        <dbReference type="SAM" id="MobiDB-lite"/>
    </source>
</evidence>
<evidence type="ECO:0000313" key="5">
    <source>
        <dbReference type="EMBL" id="SQH72248.1"/>
    </source>
</evidence>
<dbReference type="RefSeq" id="WP_023939817.1">
    <property type="nucleotide sequence ID" value="NZ_JQJB01000006.1"/>
</dbReference>
<dbReference type="Pfam" id="PF13432">
    <property type="entry name" value="TPR_16"/>
    <property type="match status" value="2"/>
</dbReference>
<proteinExistence type="predicted"/>
<evidence type="ECO:0000313" key="6">
    <source>
        <dbReference type="Proteomes" id="UP000030136"/>
    </source>
</evidence>
<evidence type="ECO:0000313" key="4">
    <source>
        <dbReference type="EMBL" id="KGN94223.1"/>
    </source>
</evidence>
<dbReference type="SUPFAM" id="SSF48452">
    <property type="entry name" value="TPR-like"/>
    <property type="match status" value="1"/>
</dbReference>
<dbReference type="EMBL" id="JQJC01000020">
    <property type="protein sequence ID" value="KGN94223.1"/>
    <property type="molecule type" value="Genomic_DNA"/>
</dbReference>
<keyword evidence="7" id="KW-1185">Reference proteome</keyword>
<dbReference type="Proteomes" id="UP000030136">
    <property type="component" value="Unassembled WGS sequence"/>
</dbReference>
<feature type="compositionally biased region" description="Basic and acidic residues" evidence="3">
    <location>
        <begin position="37"/>
        <end position="51"/>
    </location>
</feature>